<keyword evidence="3" id="KW-1185">Reference proteome</keyword>
<evidence type="ECO:0000256" key="1">
    <source>
        <dbReference type="ARBA" id="ARBA00006217"/>
    </source>
</evidence>
<dbReference type="RefSeq" id="WP_187067696.1">
    <property type="nucleotide sequence ID" value="NZ_JACRVF010000003.1"/>
</dbReference>
<dbReference type="Proteomes" id="UP000603640">
    <property type="component" value="Unassembled WGS sequence"/>
</dbReference>
<protein>
    <submittedName>
        <fullName evidence="2">Uncharacterized protein</fullName>
    </submittedName>
</protein>
<dbReference type="InterPro" id="IPR001765">
    <property type="entry name" value="Carbonic_anhydrase"/>
</dbReference>
<reference evidence="2" key="1">
    <citation type="submission" date="2020-08" db="EMBL/GenBank/DDBJ databases">
        <title>Pontibacter sp. SD6 16S ribosomal RNA gene Genome sequencing and assembly.</title>
        <authorList>
            <person name="Kang M."/>
        </authorList>
    </citation>
    <scope>NUCLEOTIDE SEQUENCE</scope>
    <source>
        <strain evidence="2">SD6</strain>
    </source>
</reference>
<gene>
    <name evidence="2" type="ORF">H8S84_12620</name>
</gene>
<proteinExistence type="inferred from homology"/>
<dbReference type="Gene3D" id="3.40.1050.10">
    <property type="entry name" value="Carbonic anhydrase"/>
    <property type="match status" value="1"/>
</dbReference>
<sequence length="164" mass="18583">MKNKLFLICPHSKLEHFLGSKYKNAYFLTALAAAFKLNEHTYIEELIDFIERESVEEVIVVNDVDCQFIESVLSKKKGYGTYAEEVLVDLLIDNYAEVMSGSSVEVQKEKLAELNVQRQIQQLLSSEYFLQQVVLQKIKIKGLIASTAEGKLTAVKTNKAVFSI</sequence>
<dbReference type="AlphaFoldDB" id="A0A923SJI1"/>
<dbReference type="InterPro" id="IPR036874">
    <property type="entry name" value="Carbonic_anhydrase_sf"/>
</dbReference>
<comment type="similarity">
    <text evidence="1">Belongs to the beta-class carbonic anhydrase family.</text>
</comment>
<accession>A0A923SJI1</accession>
<evidence type="ECO:0000313" key="3">
    <source>
        <dbReference type="Proteomes" id="UP000603640"/>
    </source>
</evidence>
<comment type="caution">
    <text evidence="2">The sequence shown here is derived from an EMBL/GenBank/DDBJ whole genome shotgun (WGS) entry which is preliminary data.</text>
</comment>
<dbReference type="GO" id="GO:0004089">
    <property type="term" value="F:carbonate dehydratase activity"/>
    <property type="evidence" value="ECO:0007669"/>
    <property type="project" value="InterPro"/>
</dbReference>
<dbReference type="Pfam" id="PF00484">
    <property type="entry name" value="Pro_CA"/>
    <property type="match status" value="1"/>
</dbReference>
<dbReference type="EMBL" id="JACRVF010000003">
    <property type="protein sequence ID" value="MBC5993682.1"/>
    <property type="molecule type" value="Genomic_DNA"/>
</dbReference>
<dbReference type="SUPFAM" id="SSF53056">
    <property type="entry name" value="beta-carbonic anhydrase, cab"/>
    <property type="match status" value="1"/>
</dbReference>
<dbReference type="GO" id="GO:0008270">
    <property type="term" value="F:zinc ion binding"/>
    <property type="evidence" value="ECO:0007669"/>
    <property type="project" value="InterPro"/>
</dbReference>
<evidence type="ECO:0000313" key="2">
    <source>
        <dbReference type="EMBL" id="MBC5993682.1"/>
    </source>
</evidence>
<name>A0A923SJI1_9BACT</name>
<organism evidence="2 3">
    <name type="scientific">Pontibacter cellulosilyticus</name>
    <dbReference type="NCBI Taxonomy" id="1720253"/>
    <lineage>
        <taxon>Bacteria</taxon>
        <taxon>Pseudomonadati</taxon>
        <taxon>Bacteroidota</taxon>
        <taxon>Cytophagia</taxon>
        <taxon>Cytophagales</taxon>
        <taxon>Hymenobacteraceae</taxon>
        <taxon>Pontibacter</taxon>
    </lineage>
</organism>